<keyword evidence="3" id="KW-1185">Reference proteome</keyword>
<comment type="caution">
    <text evidence="2">The sequence shown here is derived from an EMBL/GenBank/DDBJ whole genome shotgun (WGS) entry which is preliminary data.</text>
</comment>
<evidence type="ECO:0000256" key="1">
    <source>
        <dbReference type="SAM" id="MobiDB-lite"/>
    </source>
</evidence>
<dbReference type="EMBL" id="JAKKPZ010000002">
    <property type="protein sequence ID" value="KAI1725879.1"/>
    <property type="molecule type" value="Genomic_DNA"/>
</dbReference>
<name>A0AAD4NEH0_9BILA</name>
<proteinExistence type="predicted"/>
<evidence type="ECO:0000313" key="3">
    <source>
        <dbReference type="Proteomes" id="UP001201812"/>
    </source>
</evidence>
<gene>
    <name evidence="2" type="ORF">DdX_02564</name>
</gene>
<accession>A0AAD4NEH0</accession>
<dbReference type="AlphaFoldDB" id="A0AAD4NEH0"/>
<reference evidence="2" key="1">
    <citation type="submission" date="2022-01" db="EMBL/GenBank/DDBJ databases">
        <title>Genome Sequence Resource for Two Populations of Ditylenchus destructor, the Migratory Endoparasitic Phytonematode.</title>
        <authorList>
            <person name="Zhang H."/>
            <person name="Lin R."/>
            <person name="Xie B."/>
        </authorList>
    </citation>
    <scope>NUCLEOTIDE SEQUENCE</scope>
    <source>
        <strain evidence="2">BazhouSP</strain>
    </source>
</reference>
<protein>
    <submittedName>
        <fullName evidence="2">Uncharacterized protein</fullName>
    </submittedName>
</protein>
<organism evidence="2 3">
    <name type="scientific">Ditylenchus destructor</name>
    <dbReference type="NCBI Taxonomy" id="166010"/>
    <lineage>
        <taxon>Eukaryota</taxon>
        <taxon>Metazoa</taxon>
        <taxon>Ecdysozoa</taxon>
        <taxon>Nematoda</taxon>
        <taxon>Chromadorea</taxon>
        <taxon>Rhabditida</taxon>
        <taxon>Tylenchina</taxon>
        <taxon>Tylenchomorpha</taxon>
        <taxon>Sphaerularioidea</taxon>
        <taxon>Anguinidae</taxon>
        <taxon>Anguininae</taxon>
        <taxon>Ditylenchus</taxon>
    </lineage>
</organism>
<evidence type="ECO:0000313" key="2">
    <source>
        <dbReference type="EMBL" id="KAI1725879.1"/>
    </source>
</evidence>
<dbReference type="Proteomes" id="UP001201812">
    <property type="component" value="Unassembled WGS sequence"/>
</dbReference>
<sequence>MNQPCTSNQAGQCSRTSPKNSTLKYVDFQCFQHFSLSRKHIRDICGDEGHSTDIHIVFLRPCRLPSVGVSCLSLSEMLSDGAQVCDDLPTKLPFIRMLSPQEMLGHIAGLPEAVTNDVLTIRLFRPEQSRFLLMKFTFQGNSLDPLKVPFYPCIYDYSLVIGLNESSKDCIDCFTNYGYLKYITERQQRNQRISAKPRQTNHKTASFRN</sequence>
<feature type="region of interest" description="Disordered" evidence="1">
    <location>
        <begin position="190"/>
        <end position="209"/>
    </location>
</feature>